<protein>
    <submittedName>
        <fullName evidence="1">Uncharacterized protein</fullName>
    </submittedName>
</protein>
<dbReference type="AlphaFoldDB" id="A0A183MBV2"/>
<accession>A0A183MBV2</accession>
<sequence length="51" mass="6013">MSQFFNLSQIVITIMTLSAYVYRLMRVLILFLLYSILNIPIALVPHLIRKM</sequence>
<evidence type="ECO:0000313" key="1">
    <source>
        <dbReference type="EMBL" id="VDP06743.1"/>
    </source>
</evidence>
<evidence type="ECO:0000313" key="2">
    <source>
        <dbReference type="Proteomes" id="UP000277204"/>
    </source>
</evidence>
<keyword evidence="2" id="KW-1185">Reference proteome</keyword>
<name>A0A183MBV2_9TREM</name>
<organism evidence="1 2">
    <name type="scientific">Schistosoma margrebowiei</name>
    <dbReference type="NCBI Taxonomy" id="48269"/>
    <lineage>
        <taxon>Eukaryota</taxon>
        <taxon>Metazoa</taxon>
        <taxon>Spiralia</taxon>
        <taxon>Lophotrochozoa</taxon>
        <taxon>Platyhelminthes</taxon>
        <taxon>Trematoda</taxon>
        <taxon>Digenea</taxon>
        <taxon>Strigeidida</taxon>
        <taxon>Schistosomatoidea</taxon>
        <taxon>Schistosomatidae</taxon>
        <taxon>Schistosoma</taxon>
    </lineage>
</organism>
<dbReference type="EMBL" id="UZAI01010269">
    <property type="protein sequence ID" value="VDP06743.1"/>
    <property type="molecule type" value="Genomic_DNA"/>
</dbReference>
<gene>
    <name evidence="1" type="ORF">SMRZ_LOCUS13527</name>
</gene>
<proteinExistence type="predicted"/>
<reference evidence="1 2" key="1">
    <citation type="submission" date="2018-11" db="EMBL/GenBank/DDBJ databases">
        <authorList>
            <consortium name="Pathogen Informatics"/>
        </authorList>
    </citation>
    <scope>NUCLEOTIDE SEQUENCE [LARGE SCALE GENOMIC DNA]</scope>
    <source>
        <strain evidence="1 2">Zambia</strain>
    </source>
</reference>
<dbReference type="Proteomes" id="UP000277204">
    <property type="component" value="Unassembled WGS sequence"/>
</dbReference>